<comment type="similarity">
    <text evidence="2">Belongs to the CobB/CobQ family. GatD subfamily.</text>
</comment>
<dbReference type="InterPro" id="IPR011698">
    <property type="entry name" value="GATase_3"/>
</dbReference>
<accession>A0A3S3Z4S1</accession>
<dbReference type="Gene3D" id="3.40.50.880">
    <property type="match status" value="1"/>
</dbReference>
<keyword evidence="2" id="KW-0573">Peptidoglycan synthesis</keyword>
<dbReference type="InterPro" id="IPR043702">
    <property type="entry name" value="Lipid_II_synth_GatD"/>
</dbReference>
<comment type="subunit">
    <text evidence="2">Forms a heterodimer with MurT.</text>
</comment>
<dbReference type="GO" id="GO:0009252">
    <property type="term" value="P:peptidoglycan biosynthetic process"/>
    <property type="evidence" value="ECO:0007669"/>
    <property type="project" value="UniProtKB-UniRule"/>
</dbReference>
<dbReference type="GO" id="GO:0071555">
    <property type="term" value="P:cell wall organization"/>
    <property type="evidence" value="ECO:0007669"/>
    <property type="project" value="UniProtKB-KW"/>
</dbReference>
<feature type="binding site" evidence="2">
    <location>
        <position position="131"/>
    </location>
    <ligand>
        <name>substrate</name>
    </ligand>
</feature>
<sequence length="249" mass="26067">MSIDAENLDILQVYPDELGVTGDSGNVLAIATRVRRAGATATVRHHRIGDATPERPDVVVIGNGPLSAVRSVLDDARRLGPVLGDWVAAGVPLLAVGAGMELLGQRILTPERESIDGLGIFPITTDRAGSRHAGYLVVESPVGPIVGFEDHRTTTTWADGAVPFGRVTAGVTGTAGSADGIRVANAIGTRVQGPVLPLNPVLTDFLIARALERRGVDWSASSAHDELDRLASEARAVILANIDHVFSTI</sequence>
<evidence type="ECO:0000313" key="4">
    <source>
        <dbReference type="EMBL" id="RWZ51661.1"/>
    </source>
</evidence>
<evidence type="ECO:0000256" key="2">
    <source>
        <dbReference type="HAMAP-Rule" id="MF_02213"/>
    </source>
</evidence>
<dbReference type="GO" id="GO:0004359">
    <property type="term" value="F:glutaminase activity"/>
    <property type="evidence" value="ECO:0007669"/>
    <property type="project" value="UniProtKB-UniRule"/>
</dbReference>
<keyword evidence="1 2" id="KW-0315">Glutamine amidotransferase</keyword>
<name>A0A3S3Z4S1_9MICO</name>
<comment type="caution">
    <text evidence="4">The sequence shown here is derived from an EMBL/GenBank/DDBJ whole genome shotgun (WGS) entry which is preliminary data.</text>
</comment>
<dbReference type="EC" id="3.5.1.2" evidence="2"/>
<gene>
    <name evidence="2" type="primary">gatD</name>
    <name evidence="4" type="ORF">ELQ90_06045</name>
</gene>
<keyword evidence="2" id="KW-0133">Cell shape</keyword>
<dbReference type="GO" id="GO:0140282">
    <property type="term" value="F:carbon-nitrogen ligase activity on lipid II"/>
    <property type="evidence" value="ECO:0007669"/>
    <property type="project" value="UniProtKB-UniRule"/>
</dbReference>
<evidence type="ECO:0000313" key="5">
    <source>
        <dbReference type="Proteomes" id="UP000288547"/>
    </source>
</evidence>
<dbReference type="AlphaFoldDB" id="A0A3S3Z4S1"/>
<dbReference type="HAMAP" id="MF_02213">
    <property type="entry name" value="Lipid_II_synth_GatD"/>
    <property type="match status" value="1"/>
</dbReference>
<dbReference type="Pfam" id="PF07685">
    <property type="entry name" value="GATase_3"/>
    <property type="match status" value="1"/>
</dbReference>
<dbReference type="Proteomes" id="UP000288547">
    <property type="component" value="Unassembled WGS sequence"/>
</dbReference>
<dbReference type="GO" id="GO:0008360">
    <property type="term" value="P:regulation of cell shape"/>
    <property type="evidence" value="ECO:0007669"/>
    <property type="project" value="UniProtKB-KW"/>
</dbReference>
<dbReference type="UniPathway" id="UPA00219"/>
<comment type="catalytic activity">
    <reaction evidence="2">
        <text>L-glutamine + H2O = L-glutamate + NH4(+)</text>
        <dbReference type="Rhea" id="RHEA:15889"/>
        <dbReference type="ChEBI" id="CHEBI:15377"/>
        <dbReference type="ChEBI" id="CHEBI:28938"/>
        <dbReference type="ChEBI" id="CHEBI:29985"/>
        <dbReference type="ChEBI" id="CHEBI:58359"/>
        <dbReference type="EC" id="3.5.1.2"/>
    </reaction>
</comment>
<organism evidence="4 5">
    <name type="scientific">Labedella phragmitis</name>
    <dbReference type="NCBI Taxonomy" id="2498849"/>
    <lineage>
        <taxon>Bacteria</taxon>
        <taxon>Bacillati</taxon>
        <taxon>Actinomycetota</taxon>
        <taxon>Actinomycetes</taxon>
        <taxon>Micrococcales</taxon>
        <taxon>Microbacteriaceae</taxon>
        <taxon>Labedella</taxon>
    </lineage>
</organism>
<keyword evidence="2" id="KW-0378">Hydrolase</keyword>
<keyword evidence="5" id="KW-1185">Reference proteome</keyword>
<evidence type="ECO:0000256" key="1">
    <source>
        <dbReference type="ARBA" id="ARBA00022962"/>
    </source>
</evidence>
<protein>
    <recommendedName>
        <fullName evidence="2">Lipid II isoglutaminyl synthase (glutamine-hydrolyzing) subunit GatD</fullName>
        <ecNumber evidence="2">6.3.5.13</ecNumber>
    </recommendedName>
    <alternativeName>
        <fullName evidence="2">Lipid II isoglutaminyl synthase glutaminase subunit</fullName>
        <ecNumber evidence="2">3.5.1.2</ecNumber>
    </alternativeName>
</protein>
<reference evidence="4 5" key="1">
    <citation type="submission" date="2018-12" db="EMBL/GenBank/DDBJ databases">
        <authorList>
            <person name="Li F."/>
        </authorList>
    </citation>
    <scope>NUCLEOTIDE SEQUENCE [LARGE SCALE GENOMIC DNA]</scope>
    <source>
        <strain evidence="4 5">11W25H-1</strain>
    </source>
</reference>
<feature type="domain" description="CobB/CobQ-like glutamine amidotransferase" evidence="3">
    <location>
        <begin position="40"/>
        <end position="191"/>
    </location>
</feature>
<dbReference type="OrthoDB" id="9782045at2"/>
<comment type="caution">
    <text evidence="2">Lacks conserved residue(s) required for the propagation of feature annotation.</text>
</comment>
<comment type="catalytic activity">
    <reaction evidence="2">
        <text>beta-D-GlcNAc-(1-&gt;4)-Mur2Ac(oyl-L-Ala-gamma-D-Glu-L-Lys-D-Ala-D-Ala)-di-trans,octa-cis-undecaprenyl diphosphate + L-glutamine + ATP + H2O = beta-D-GlcNAc-(1-&gt;4)-Mur2Ac(oyl-L-Ala-D-isoglutaminyl-L-Lys-D-Ala-D-Ala)-di-trans,octa-cis-undecaprenyl diphosphate + L-glutamate + ADP + phosphate + H(+)</text>
        <dbReference type="Rhea" id="RHEA:57928"/>
        <dbReference type="ChEBI" id="CHEBI:15377"/>
        <dbReference type="ChEBI" id="CHEBI:15378"/>
        <dbReference type="ChEBI" id="CHEBI:29985"/>
        <dbReference type="ChEBI" id="CHEBI:30616"/>
        <dbReference type="ChEBI" id="CHEBI:43474"/>
        <dbReference type="ChEBI" id="CHEBI:58359"/>
        <dbReference type="ChEBI" id="CHEBI:60033"/>
        <dbReference type="ChEBI" id="CHEBI:62233"/>
        <dbReference type="ChEBI" id="CHEBI:456216"/>
        <dbReference type="EC" id="6.3.5.13"/>
    </reaction>
</comment>
<dbReference type="EC" id="6.3.5.13" evidence="2"/>
<dbReference type="SUPFAM" id="SSF52317">
    <property type="entry name" value="Class I glutamine amidotransferase-like"/>
    <property type="match status" value="1"/>
</dbReference>
<evidence type="ECO:0000259" key="3">
    <source>
        <dbReference type="Pfam" id="PF07685"/>
    </source>
</evidence>
<keyword evidence="2" id="KW-0436">Ligase</keyword>
<dbReference type="EMBL" id="RZNB01000002">
    <property type="protein sequence ID" value="RWZ51661.1"/>
    <property type="molecule type" value="Genomic_DNA"/>
</dbReference>
<keyword evidence="2" id="KW-0961">Cell wall biogenesis/degradation</keyword>
<dbReference type="RefSeq" id="WP_128494376.1">
    <property type="nucleotide sequence ID" value="NZ_RZNB01000002.1"/>
</dbReference>
<comment type="pathway">
    <text evidence="2">Cell wall biogenesis; peptidoglycan biosynthesis.</text>
</comment>
<comment type="function">
    <text evidence="2">The lipid II isoglutaminyl synthase complex catalyzes the formation of alpha-D-isoglutamine in the cell wall lipid II stem peptide. The GatD subunit catalyzes the hydrolysis of glutamine to glutamate and ammonia. The resulting ammonia molecule is channeled to the active site of MurT.</text>
</comment>
<proteinExistence type="inferred from homology"/>
<dbReference type="InterPro" id="IPR029062">
    <property type="entry name" value="Class_I_gatase-like"/>
</dbReference>